<accession>A0A1X1D548</accession>
<dbReference type="PANTHER" id="PTHR43976">
    <property type="entry name" value="SHORT CHAIN DEHYDROGENASE"/>
    <property type="match status" value="1"/>
</dbReference>
<comment type="similarity">
    <text evidence="1">Belongs to the short-chain dehydrogenases/reductases (SDR) family.</text>
</comment>
<reference evidence="3 4" key="1">
    <citation type="journal article" date="2017" name="Antonie Van Leeuwenhoek">
        <title>Phylogenomic resolution of the bacterial genus Pantoea and its relationship with Erwinia and Tatumella.</title>
        <authorList>
            <person name="Palmer M."/>
            <person name="Steenkamp E.T."/>
            <person name="Coetzee M.P."/>
            <person name="Chan W.Y."/>
            <person name="van Zyl E."/>
            <person name="De Maayer P."/>
            <person name="Coutinho T.A."/>
            <person name="Blom J."/>
            <person name="Smits T.H."/>
            <person name="Duffy B."/>
            <person name="Venter S.N."/>
        </authorList>
    </citation>
    <scope>NUCLEOTIDE SEQUENCE [LARGE SCALE GENOMIC DNA]</scope>
    <source>
        <strain evidence="3 4">LMG 26275</strain>
    </source>
</reference>
<dbReference type="Proteomes" id="UP000193558">
    <property type="component" value="Unassembled WGS sequence"/>
</dbReference>
<dbReference type="Gene3D" id="3.40.50.720">
    <property type="entry name" value="NAD(P)-binding Rossmann-like Domain"/>
    <property type="match status" value="1"/>
</dbReference>
<dbReference type="PRINTS" id="PR00081">
    <property type="entry name" value="GDHRDH"/>
</dbReference>
<name>A0A1X1D548_9GAMM</name>
<dbReference type="PANTHER" id="PTHR43976:SF16">
    <property type="entry name" value="SHORT-CHAIN DEHYDROGENASE_REDUCTASE FAMILY PROTEIN"/>
    <property type="match status" value="1"/>
</dbReference>
<organism evidence="3 4">
    <name type="scientific">Pantoea rwandensis</name>
    <dbReference type="NCBI Taxonomy" id="1076550"/>
    <lineage>
        <taxon>Bacteria</taxon>
        <taxon>Pseudomonadati</taxon>
        <taxon>Pseudomonadota</taxon>
        <taxon>Gammaproteobacteria</taxon>
        <taxon>Enterobacterales</taxon>
        <taxon>Erwiniaceae</taxon>
        <taxon>Pantoea</taxon>
    </lineage>
</organism>
<gene>
    <name evidence="3" type="ORF">HA51_01535</name>
</gene>
<dbReference type="InterPro" id="IPR051911">
    <property type="entry name" value="SDR_oxidoreductase"/>
</dbReference>
<keyword evidence="2" id="KW-0560">Oxidoreductase</keyword>
<evidence type="ECO:0000313" key="4">
    <source>
        <dbReference type="Proteomes" id="UP000193558"/>
    </source>
</evidence>
<evidence type="ECO:0008006" key="5">
    <source>
        <dbReference type="Google" id="ProtNLM"/>
    </source>
</evidence>
<comment type="caution">
    <text evidence="3">The sequence shown here is derived from an EMBL/GenBank/DDBJ whole genome shotgun (WGS) entry which is preliminary data.</text>
</comment>
<dbReference type="OrthoDB" id="9803333at2"/>
<dbReference type="RefSeq" id="WP_084931487.1">
    <property type="nucleotide sequence ID" value="NZ_MLFR01000001.1"/>
</dbReference>
<sequence length="247" mass="27509">MAVKNWVVMGVDTGLGRAIALELLESGHRVFALVLDYNKVTDLTSRFKDRFIAEELESYTNHFMRKFMTDLLNVTFIVDGLILCETSALLGSVEETSTSEISKAIESGLTFPILLVRGLISLFRSNRRGRIVYISSSQGEKSQPGASVFSATSYALEHFINSVSDEMSVFGVETSIINIGRNDTPVLTGEMTIANLMSDYDISESHDLISKVLLTKPQEMEMENKWRAKSISDFVSGEMISKRLILN</sequence>
<dbReference type="SUPFAM" id="SSF51735">
    <property type="entry name" value="NAD(P)-binding Rossmann-fold domains"/>
    <property type="match status" value="1"/>
</dbReference>
<dbReference type="AlphaFoldDB" id="A0A1X1D548"/>
<dbReference type="InterPro" id="IPR002347">
    <property type="entry name" value="SDR_fam"/>
</dbReference>
<protein>
    <recommendedName>
        <fullName evidence="5">Short-chain dehydrogenase</fullName>
    </recommendedName>
</protein>
<proteinExistence type="inferred from homology"/>
<evidence type="ECO:0000256" key="1">
    <source>
        <dbReference type="ARBA" id="ARBA00006484"/>
    </source>
</evidence>
<dbReference type="InterPro" id="IPR036291">
    <property type="entry name" value="NAD(P)-bd_dom_sf"/>
</dbReference>
<dbReference type="Pfam" id="PF00106">
    <property type="entry name" value="adh_short"/>
    <property type="match status" value="1"/>
</dbReference>
<dbReference type="GO" id="GO:0016491">
    <property type="term" value="F:oxidoreductase activity"/>
    <property type="evidence" value="ECO:0007669"/>
    <property type="project" value="UniProtKB-KW"/>
</dbReference>
<dbReference type="EMBL" id="MLFR01000001">
    <property type="protein sequence ID" value="ORM71776.1"/>
    <property type="molecule type" value="Genomic_DNA"/>
</dbReference>
<evidence type="ECO:0000313" key="3">
    <source>
        <dbReference type="EMBL" id="ORM71776.1"/>
    </source>
</evidence>
<evidence type="ECO:0000256" key="2">
    <source>
        <dbReference type="ARBA" id="ARBA00023002"/>
    </source>
</evidence>